<comment type="caution">
    <text evidence="14">The sequence shown here is derived from an EMBL/GenBank/DDBJ whole genome shotgun (WGS) entry which is preliminary data.</text>
</comment>
<comment type="cofactor">
    <cofactor evidence="10">
        <name>Zn(2+)</name>
        <dbReference type="ChEBI" id="CHEBI:29105"/>
    </cofactor>
    <text evidence="10">Binds 1 zinc ion per subunit.</text>
</comment>
<dbReference type="PIRSF" id="PIRSF000112">
    <property type="entry name" value="Glycerol_dehydrogenase"/>
    <property type="match status" value="1"/>
</dbReference>
<feature type="binding site" evidence="12">
    <location>
        <position position="127"/>
    </location>
    <ligand>
        <name>NAD(+)</name>
        <dbReference type="ChEBI" id="CHEBI:57540"/>
    </ligand>
</feature>
<dbReference type="SUPFAM" id="SSF56796">
    <property type="entry name" value="Dehydroquinate synthase-like"/>
    <property type="match status" value="1"/>
</dbReference>
<gene>
    <name evidence="14" type="ORF">FC774_01235</name>
    <name evidence="15" type="ORF">FDB51_12955</name>
</gene>
<proteinExistence type="inferred from homology"/>
<name>A0A0L9Y9C7_CLOBO</name>
<keyword evidence="5 12" id="KW-0520">NAD</keyword>
<evidence type="ECO:0000256" key="8">
    <source>
        <dbReference type="ARBA" id="ARBA00040132"/>
    </source>
</evidence>
<feature type="binding site" evidence="10">
    <location>
        <position position="171"/>
    </location>
    <ligand>
        <name>glycerol</name>
        <dbReference type="ChEBI" id="CHEBI:17754"/>
    </ligand>
</feature>
<comment type="pathway">
    <text evidence="6">Polyol metabolism; glycerol fermentation; glycerone phosphate from glycerol (oxidative route): step 1/2.</text>
</comment>
<evidence type="ECO:0000256" key="10">
    <source>
        <dbReference type="PIRSR" id="PIRSR000112-1"/>
    </source>
</evidence>
<dbReference type="CDD" id="cd08170">
    <property type="entry name" value="GlyDH"/>
    <property type="match status" value="1"/>
</dbReference>
<accession>A0A0L9Y9C7</accession>
<dbReference type="EMBL" id="SWVK01000018">
    <property type="protein sequence ID" value="NFN36017.1"/>
    <property type="molecule type" value="Genomic_DNA"/>
</dbReference>
<dbReference type="Proteomes" id="UP000476820">
    <property type="component" value="Unassembled WGS sequence"/>
</dbReference>
<dbReference type="GO" id="GO:0019563">
    <property type="term" value="P:glycerol catabolic process"/>
    <property type="evidence" value="ECO:0007669"/>
    <property type="project" value="UniProtKB-ARBA"/>
</dbReference>
<keyword evidence="10" id="KW-0862">Zinc</keyword>
<dbReference type="Gene3D" id="3.40.50.1970">
    <property type="match status" value="1"/>
</dbReference>
<organism evidence="14 17">
    <name type="scientific">Clostridium botulinum</name>
    <dbReference type="NCBI Taxonomy" id="1491"/>
    <lineage>
        <taxon>Bacteria</taxon>
        <taxon>Bacillati</taxon>
        <taxon>Bacillota</taxon>
        <taxon>Clostridia</taxon>
        <taxon>Eubacteriales</taxon>
        <taxon>Clostridiaceae</taxon>
        <taxon>Clostridium</taxon>
    </lineage>
</organism>
<evidence type="ECO:0000256" key="3">
    <source>
        <dbReference type="ARBA" id="ARBA00022798"/>
    </source>
</evidence>
<dbReference type="Gene3D" id="1.20.1090.10">
    <property type="entry name" value="Dehydroquinate synthase-like - alpha domain"/>
    <property type="match status" value="1"/>
</dbReference>
<dbReference type="FunFam" id="3.40.50.1970:FF:000005">
    <property type="entry name" value="Glycerol dehydrogenase"/>
    <property type="match status" value="1"/>
</dbReference>
<evidence type="ECO:0000256" key="11">
    <source>
        <dbReference type="PIRSR" id="PIRSR000112-2"/>
    </source>
</evidence>
<feature type="binding site" evidence="12">
    <location>
        <begin position="116"/>
        <end position="119"/>
    </location>
    <ligand>
        <name>NAD(+)</name>
        <dbReference type="ChEBI" id="CHEBI:57540"/>
    </ligand>
</feature>
<keyword evidence="3" id="KW-0319">Glycerol metabolism</keyword>
<evidence type="ECO:0000256" key="12">
    <source>
        <dbReference type="PIRSR" id="PIRSR000112-3"/>
    </source>
</evidence>
<evidence type="ECO:0000256" key="1">
    <source>
        <dbReference type="ARBA" id="ARBA00007358"/>
    </source>
</evidence>
<dbReference type="Proteomes" id="UP000473681">
    <property type="component" value="Unassembled WGS sequence"/>
</dbReference>
<dbReference type="OrthoDB" id="5198708at2"/>
<evidence type="ECO:0000259" key="13">
    <source>
        <dbReference type="Pfam" id="PF00465"/>
    </source>
</evidence>
<feature type="domain" description="Alcohol dehydrogenase iron-type/glycerol dehydrogenase GldA" evidence="13">
    <location>
        <begin position="8"/>
        <end position="154"/>
    </location>
</feature>
<dbReference type="InterPro" id="IPR001670">
    <property type="entry name" value="ADH_Fe/GldA"/>
</dbReference>
<evidence type="ECO:0000256" key="9">
    <source>
        <dbReference type="ARBA" id="ARBA00049006"/>
    </source>
</evidence>
<sequence>MANIIISPGKYVQGNGELENIATHTKNLGDNFFVIISTSGMKRVSNTIKNSFSNSDENLTFEIFNGECSETEIMRLQKSFKDNNCNVVIGIGGGKILDTAKAVAYYEDVPVVIAPTIASTDAPCSALSVIYTDNGIFDKYLILKKNPDVVLLDTKIIVNAPSRLLISGMGDALATYFEARACRRANSLNLAGGHITLAAETLAHACYKTLLSEGYKAKLAVNNNVVTKAVENIVEATTLLSGLGFESGGLAAAHAIHNGFTILKECHDLYHGEKVAFGTITQLVLENAPIEEIREVIDFCRLIGLPTNLSEMGIKNIDKDDIMRVAEACCAENETIHNMPFEVTTYDVYAAILTANKLGKS</sequence>
<evidence type="ECO:0000256" key="5">
    <source>
        <dbReference type="ARBA" id="ARBA00023027"/>
    </source>
</evidence>
<comment type="catalytic activity">
    <reaction evidence="9">
        <text>glycerol + NAD(+) = dihydroxyacetone + NADH + H(+)</text>
        <dbReference type="Rhea" id="RHEA:13769"/>
        <dbReference type="ChEBI" id="CHEBI:15378"/>
        <dbReference type="ChEBI" id="CHEBI:16016"/>
        <dbReference type="ChEBI" id="CHEBI:17754"/>
        <dbReference type="ChEBI" id="CHEBI:57540"/>
        <dbReference type="ChEBI" id="CHEBI:57945"/>
        <dbReference type="EC" id="1.1.1.6"/>
    </reaction>
</comment>
<feature type="binding site" evidence="12">
    <location>
        <position position="125"/>
    </location>
    <ligand>
        <name>NAD(+)</name>
        <dbReference type="ChEBI" id="CHEBI:57540"/>
    </ligand>
</feature>
<dbReference type="AlphaFoldDB" id="A0A0L9Y9C7"/>
<dbReference type="GO" id="GO:0005829">
    <property type="term" value="C:cytosol"/>
    <property type="evidence" value="ECO:0007669"/>
    <property type="project" value="TreeGrafter"/>
</dbReference>
<feature type="binding site" evidence="12">
    <location>
        <position position="131"/>
    </location>
    <ligand>
        <name>NAD(+)</name>
        <dbReference type="ChEBI" id="CHEBI:57540"/>
    </ligand>
</feature>
<protein>
    <recommendedName>
        <fullName evidence="8">Glycerol dehydrogenase</fullName>
        <ecNumber evidence="7">1.1.1.6</ecNumber>
    </recommendedName>
</protein>
<evidence type="ECO:0000256" key="6">
    <source>
        <dbReference type="ARBA" id="ARBA00037918"/>
    </source>
</evidence>
<feature type="binding site" evidence="10">
    <location>
        <position position="271"/>
    </location>
    <ligand>
        <name>glycerol</name>
        <dbReference type="ChEBI" id="CHEBI:17754"/>
    </ligand>
</feature>
<dbReference type="Pfam" id="PF00465">
    <property type="entry name" value="Fe-ADH"/>
    <property type="match status" value="1"/>
</dbReference>
<dbReference type="PROSITE" id="PS00060">
    <property type="entry name" value="ADH_IRON_2"/>
    <property type="match status" value="1"/>
</dbReference>
<dbReference type="PANTHER" id="PTHR43616:SF5">
    <property type="entry name" value="GLYCEROL DEHYDROGENASE 1"/>
    <property type="match status" value="1"/>
</dbReference>
<comment type="similarity">
    <text evidence="1">Belongs to the iron-containing alcohol dehydrogenase family.</text>
</comment>
<dbReference type="GO" id="GO:0008888">
    <property type="term" value="F:glycerol dehydrogenase (NAD+) activity"/>
    <property type="evidence" value="ECO:0007669"/>
    <property type="project" value="UniProtKB-EC"/>
</dbReference>
<keyword evidence="4" id="KW-0560">Oxidoreductase</keyword>
<dbReference type="GO" id="GO:0046872">
    <property type="term" value="F:metal ion binding"/>
    <property type="evidence" value="ECO:0007669"/>
    <property type="project" value="UniProtKB-KW"/>
</dbReference>
<dbReference type="InterPro" id="IPR016205">
    <property type="entry name" value="Glycerol_DH"/>
</dbReference>
<keyword evidence="2 10" id="KW-0479">Metal-binding</keyword>
<evidence type="ECO:0000313" key="17">
    <source>
        <dbReference type="Proteomes" id="UP000476820"/>
    </source>
</evidence>
<reference evidence="16 17" key="1">
    <citation type="submission" date="2019-04" db="EMBL/GenBank/DDBJ databases">
        <title>Genome sequencing of Clostridium botulinum Groups I-IV and Clostridium butyricum.</title>
        <authorList>
            <person name="Brunt J."/>
            <person name="Van Vliet A.H.M."/>
            <person name="Stringer S.C."/>
            <person name="Carter A.T."/>
            <person name="Peck M.W."/>
        </authorList>
    </citation>
    <scope>NUCLEOTIDE SEQUENCE [LARGE SCALE GENOMIC DNA]</scope>
    <source>
        <strain evidence="14 17">1605</strain>
        <strain evidence="15 16">CB-K-33E</strain>
    </source>
</reference>
<dbReference type="EMBL" id="SWOV01000002">
    <property type="protein sequence ID" value="NFF86534.1"/>
    <property type="molecule type" value="Genomic_DNA"/>
</dbReference>
<evidence type="ECO:0000313" key="14">
    <source>
        <dbReference type="EMBL" id="NFF86534.1"/>
    </source>
</evidence>
<evidence type="ECO:0000256" key="2">
    <source>
        <dbReference type="ARBA" id="ARBA00022723"/>
    </source>
</evidence>
<evidence type="ECO:0000313" key="16">
    <source>
        <dbReference type="Proteomes" id="UP000473681"/>
    </source>
</evidence>
<dbReference type="PANTHER" id="PTHR43616">
    <property type="entry name" value="GLYCEROL DEHYDROGENASE"/>
    <property type="match status" value="1"/>
</dbReference>
<dbReference type="EC" id="1.1.1.6" evidence="7"/>
<dbReference type="InterPro" id="IPR018211">
    <property type="entry name" value="ADH_Fe_CS"/>
</dbReference>
<feature type="binding site" evidence="11">
    <location>
        <position position="121"/>
    </location>
    <ligand>
        <name>glycerol</name>
        <dbReference type="ChEBI" id="CHEBI:17754"/>
    </ligand>
</feature>
<feature type="binding site" evidence="10">
    <location>
        <position position="254"/>
    </location>
    <ligand>
        <name>glycerol</name>
        <dbReference type="ChEBI" id="CHEBI:17754"/>
    </ligand>
</feature>
<evidence type="ECO:0000256" key="7">
    <source>
        <dbReference type="ARBA" id="ARBA00039147"/>
    </source>
</evidence>
<dbReference type="GO" id="GO:0015980">
    <property type="term" value="P:energy derivation by oxidation of organic compounds"/>
    <property type="evidence" value="ECO:0007669"/>
    <property type="project" value="UniProtKB-ARBA"/>
</dbReference>
<dbReference type="PROSITE" id="PS00913">
    <property type="entry name" value="ADH_IRON_1"/>
    <property type="match status" value="1"/>
</dbReference>
<evidence type="ECO:0000256" key="4">
    <source>
        <dbReference type="ARBA" id="ARBA00023002"/>
    </source>
</evidence>
<feature type="binding site" evidence="12">
    <location>
        <begin position="94"/>
        <end position="98"/>
    </location>
    <ligand>
        <name>NAD(+)</name>
        <dbReference type="ChEBI" id="CHEBI:57540"/>
    </ligand>
</feature>
<dbReference type="RefSeq" id="WP_053342138.1">
    <property type="nucleotide sequence ID" value="NZ_LFPA01000088.1"/>
</dbReference>
<dbReference type="NCBIfam" id="NF006941">
    <property type="entry name" value="PRK09423.1"/>
    <property type="match status" value="1"/>
</dbReference>
<evidence type="ECO:0000313" key="15">
    <source>
        <dbReference type="EMBL" id="NFN36017.1"/>
    </source>
</evidence>